<sequence>MVLPSKAKLSRIAGQQQQQQQ</sequence>
<evidence type="ECO:0000313" key="3">
    <source>
        <dbReference type="Proteomes" id="UP000075884"/>
    </source>
</evidence>
<keyword evidence="3" id="KW-1185">Reference proteome</keyword>
<dbReference type="Proteomes" id="UP000075884">
    <property type="component" value="Unassembled WGS sequence"/>
</dbReference>
<evidence type="ECO:0000256" key="1">
    <source>
        <dbReference type="SAM" id="MobiDB-lite"/>
    </source>
</evidence>
<reference evidence="2" key="2">
    <citation type="submission" date="2020-05" db="UniProtKB">
        <authorList>
            <consortium name="EnsemblMetazoa"/>
        </authorList>
    </citation>
    <scope>IDENTIFICATION</scope>
    <source>
        <strain evidence="2">WRAIR2</strain>
    </source>
</reference>
<dbReference type="AlphaFoldDB" id="A0A182NYE7"/>
<proteinExistence type="predicted"/>
<protein>
    <submittedName>
        <fullName evidence="2">Uncharacterized protein</fullName>
    </submittedName>
</protein>
<accession>A0A182NYE7</accession>
<organism evidence="2 3">
    <name type="scientific">Anopheles dirus</name>
    <dbReference type="NCBI Taxonomy" id="7168"/>
    <lineage>
        <taxon>Eukaryota</taxon>
        <taxon>Metazoa</taxon>
        <taxon>Ecdysozoa</taxon>
        <taxon>Arthropoda</taxon>
        <taxon>Hexapoda</taxon>
        <taxon>Insecta</taxon>
        <taxon>Pterygota</taxon>
        <taxon>Neoptera</taxon>
        <taxon>Endopterygota</taxon>
        <taxon>Diptera</taxon>
        <taxon>Nematocera</taxon>
        <taxon>Culicoidea</taxon>
        <taxon>Culicidae</taxon>
        <taxon>Anophelinae</taxon>
        <taxon>Anopheles</taxon>
    </lineage>
</organism>
<evidence type="ECO:0000313" key="2">
    <source>
        <dbReference type="EnsemblMetazoa" id="ADIR014847-PA"/>
    </source>
</evidence>
<dbReference type="VEuPathDB" id="VectorBase:ADIR014847"/>
<name>A0A182NYE7_9DIPT</name>
<feature type="region of interest" description="Disordered" evidence="1">
    <location>
        <begin position="1"/>
        <end position="21"/>
    </location>
</feature>
<reference evidence="3" key="1">
    <citation type="submission" date="2013-03" db="EMBL/GenBank/DDBJ databases">
        <title>The Genome Sequence of Anopheles dirus WRAIR2.</title>
        <authorList>
            <consortium name="The Broad Institute Genomics Platform"/>
            <person name="Neafsey D.E."/>
            <person name="Walton C."/>
            <person name="Walker B."/>
            <person name="Young S.K."/>
            <person name="Zeng Q."/>
            <person name="Gargeya S."/>
            <person name="Fitzgerald M."/>
            <person name="Haas B."/>
            <person name="Abouelleil A."/>
            <person name="Allen A.W."/>
            <person name="Alvarado L."/>
            <person name="Arachchi H.M."/>
            <person name="Berlin A.M."/>
            <person name="Chapman S.B."/>
            <person name="Gainer-Dewar J."/>
            <person name="Goldberg J."/>
            <person name="Griggs A."/>
            <person name="Gujja S."/>
            <person name="Hansen M."/>
            <person name="Howarth C."/>
            <person name="Imamovic A."/>
            <person name="Ireland A."/>
            <person name="Larimer J."/>
            <person name="McCowan C."/>
            <person name="Murphy C."/>
            <person name="Pearson M."/>
            <person name="Poon T.W."/>
            <person name="Priest M."/>
            <person name="Roberts A."/>
            <person name="Saif S."/>
            <person name="Shea T."/>
            <person name="Sisk P."/>
            <person name="Sykes S."/>
            <person name="Wortman J."/>
            <person name="Nusbaum C."/>
            <person name="Birren B."/>
        </authorList>
    </citation>
    <scope>NUCLEOTIDE SEQUENCE [LARGE SCALE GENOMIC DNA]</scope>
    <source>
        <strain evidence="3">WRAIR2</strain>
    </source>
</reference>
<dbReference type="EnsemblMetazoa" id="ADIR014847-RA">
    <property type="protein sequence ID" value="ADIR014847-PA"/>
    <property type="gene ID" value="ADIR014847"/>
</dbReference>